<keyword evidence="4" id="KW-1185">Reference proteome</keyword>
<reference evidence="3 4" key="1">
    <citation type="submission" date="2015-06" db="EMBL/GenBank/DDBJ databases">
        <title>Genome sequence of Pseudoalteromonas peptidolytica.</title>
        <authorList>
            <person name="Xie B.-B."/>
            <person name="Rong J.-C."/>
            <person name="Qin Q.-L."/>
            <person name="Zhang Y.-Z."/>
        </authorList>
    </citation>
    <scope>NUCLEOTIDE SEQUENCE [LARGE SCALE GENOMIC DNA]</scope>
    <source>
        <strain evidence="3 4">F12-50-A1</strain>
    </source>
</reference>
<protein>
    <submittedName>
        <fullName evidence="3">3-phytase</fullName>
    </submittedName>
</protein>
<keyword evidence="1" id="KW-0732">Signal</keyword>
<dbReference type="InterPro" id="IPR011042">
    <property type="entry name" value="6-blade_b-propeller_TolB-like"/>
</dbReference>
<evidence type="ECO:0000259" key="2">
    <source>
        <dbReference type="PROSITE" id="PS51662"/>
    </source>
</evidence>
<dbReference type="Gene3D" id="2.120.10.30">
    <property type="entry name" value="TolB, C-terminal domain"/>
    <property type="match status" value="2"/>
</dbReference>
<dbReference type="RefSeq" id="WP_147390241.1">
    <property type="nucleotide sequence ID" value="NZ_AQHF01000020.1"/>
</dbReference>
<gene>
    <name evidence="3" type="ORF">PPEP_a1137</name>
</gene>
<dbReference type="InterPro" id="IPR003431">
    <property type="entry name" value="B-propeller_Phytase"/>
</dbReference>
<feature type="chain" id="PRO_5034906411" evidence="1">
    <location>
        <begin position="20"/>
        <end position="630"/>
    </location>
</feature>
<comment type="caution">
    <text evidence="3">The sequence shown here is derived from an EMBL/GenBank/DDBJ whole genome shotgun (WGS) entry which is preliminary data.</text>
</comment>
<dbReference type="Proteomes" id="UP000660708">
    <property type="component" value="Unassembled WGS sequence"/>
</dbReference>
<feature type="signal peptide" evidence="1">
    <location>
        <begin position="1"/>
        <end position="19"/>
    </location>
</feature>
<name>A0A8I0T3L8_9GAMM</name>
<dbReference type="AlphaFoldDB" id="A0A8I0T3L8"/>
<feature type="domain" description="BPP" evidence="2">
    <location>
        <begin position="1"/>
        <end position="302"/>
    </location>
</feature>
<dbReference type="PROSITE" id="PS51662">
    <property type="entry name" value="BP_PHYTASE"/>
    <property type="match status" value="2"/>
</dbReference>
<dbReference type="SUPFAM" id="SSF50956">
    <property type="entry name" value="Thermostable phytase (3-phytase)"/>
    <property type="match status" value="2"/>
</dbReference>
<accession>A0A8I0T3L8</accession>
<proteinExistence type="predicted"/>
<dbReference type="Pfam" id="PF02333">
    <property type="entry name" value="Phytase"/>
    <property type="match status" value="2"/>
</dbReference>
<organism evidence="3 4">
    <name type="scientific">Pseudoalteromonas peptidolytica F12-50-A1</name>
    <dbReference type="NCBI Taxonomy" id="1315280"/>
    <lineage>
        <taxon>Bacteria</taxon>
        <taxon>Pseudomonadati</taxon>
        <taxon>Pseudomonadota</taxon>
        <taxon>Gammaproteobacteria</taxon>
        <taxon>Alteromonadales</taxon>
        <taxon>Pseudoalteromonadaceae</taxon>
        <taxon>Pseudoalteromonas</taxon>
    </lineage>
</organism>
<dbReference type="EMBL" id="AQHF01000020">
    <property type="protein sequence ID" value="MBE0346110.1"/>
    <property type="molecule type" value="Genomic_DNA"/>
</dbReference>
<evidence type="ECO:0000313" key="4">
    <source>
        <dbReference type="Proteomes" id="UP000660708"/>
    </source>
</evidence>
<evidence type="ECO:0000256" key="1">
    <source>
        <dbReference type="SAM" id="SignalP"/>
    </source>
</evidence>
<sequence>MKCLSFPLSWFLCSLFTYGHTKNAYASDEPWLTHAEFIYPVNTLGVDERPYLAVSSTQGVALLDTQGKVLSSIDIKSEHLDFRWLPESSQVGILSTLDINSGKVQLIKVDVAAGELRAMAEFSAKNTAIDALCVGSSSEHVELYTVDVDGSVQQLAINTKNIEHWYLHPVRDFTVGPNIKSCAVDDTAQTLYIAEENIGIWRYSANPEHEVNRTLLQLPTELEVEYVDATSFGDVAVVSPDSNHIWLFDSTNTTFNPIALTHDVAPKTLQLQREGTSLVAYLFDEKSGHSRNIELSDISTKQGDITQGEAQQSFTPYGQTQPVQSYGDAADDPAIWVNSKVPSQSLVYGTDKKSGLNVYDLEGKLLKSLPVGRVNNVDIRYNINVNGETVDIAAASNRTSQSISLFKIDRGTGLPSLLGDLKTDLADPYGLCMGKYGKDLAVWINDTDGRFQRYNIEFNNNMATATMTMQWTVPSQPEGCVSDDENLRLFYGEESTGVWLKNLDEKSADTLIATATSDVHADIEGMSLFTVNDQHYLIVSSQGNNRYAVYAVDDNNKYLGVFAVGANWTKMIDGASETDGLDVTSHHLGQALPDGLLVVQDGHNVMPKAAQNFKLVSGTLLRNWILEKIN</sequence>
<feature type="domain" description="BPP" evidence="2">
    <location>
        <begin position="304"/>
        <end position="625"/>
    </location>
</feature>
<evidence type="ECO:0000313" key="3">
    <source>
        <dbReference type="EMBL" id="MBE0346110.1"/>
    </source>
</evidence>
<dbReference type="GO" id="GO:0016158">
    <property type="term" value="F:inositol hexakisphosphate 3-phosphatase activity"/>
    <property type="evidence" value="ECO:0007669"/>
    <property type="project" value="InterPro"/>
</dbReference>